<protein>
    <submittedName>
        <fullName evidence="5">Gamma-glutamylcyclotransferase</fullName>
    </submittedName>
</protein>
<dbReference type="PANTHER" id="PTHR12935:SF0">
    <property type="entry name" value="GAMMA-GLUTAMYLCYCLOTRANSFERASE"/>
    <property type="match status" value="1"/>
</dbReference>
<feature type="binding site" evidence="3">
    <location>
        <begin position="6"/>
        <end position="11"/>
    </location>
    <ligand>
        <name>substrate</name>
    </ligand>
</feature>
<dbReference type="Proteomes" id="UP000655830">
    <property type="component" value="Unassembled WGS sequence"/>
</dbReference>
<comment type="caution">
    <text evidence="5">The sequence shown here is derived from an EMBL/GenBank/DDBJ whole genome shotgun (WGS) entry which is preliminary data.</text>
</comment>
<keyword evidence="1" id="KW-0456">Lyase</keyword>
<name>A0A926EH06_9FIRM</name>
<dbReference type="Gene3D" id="3.10.490.10">
    <property type="entry name" value="Gamma-glutamyl cyclotransferase-like"/>
    <property type="match status" value="1"/>
</dbReference>
<dbReference type="Pfam" id="PF06094">
    <property type="entry name" value="GGACT"/>
    <property type="match status" value="1"/>
</dbReference>
<organism evidence="5 6">
    <name type="scientific">Zhenhengia yiwuensis</name>
    <dbReference type="NCBI Taxonomy" id="2763666"/>
    <lineage>
        <taxon>Bacteria</taxon>
        <taxon>Bacillati</taxon>
        <taxon>Bacillota</taxon>
        <taxon>Clostridia</taxon>
        <taxon>Lachnospirales</taxon>
        <taxon>Lachnospiraceae</taxon>
        <taxon>Zhenhengia</taxon>
    </lineage>
</organism>
<dbReference type="InterPro" id="IPR013024">
    <property type="entry name" value="GGCT-like"/>
</dbReference>
<dbReference type="SUPFAM" id="SSF110857">
    <property type="entry name" value="Gamma-glutamyl cyclotransferase-like"/>
    <property type="match status" value="1"/>
</dbReference>
<dbReference type="InterPro" id="IPR009288">
    <property type="entry name" value="AIG2-like_dom"/>
</dbReference>
<reference evidence="5" key="1">
    <citation type="submission" date="2020-08" db="EMBL/GenBank/DDBJ databases">
        <title>Genome public.</title>
        <authorList>
            <person name="Liu C."/>
            <person name="Sun Q."/>
        </authorList>
    </citation>
    <scope>NUCLEOTIDE SEQUENCE</scope>
    <source>
        <strain evidence="5">NSJ-12</strain>
    </source>
</reference>
<dbReference type="InterPro" id="IPR036568">
    <property type="entry name" value="GGCT-like_sf"/>
</dbReference>
<accession>A0A926EH06</accession>
<dbReference type="RefSeq" id="WP_249333027.1">
    <property type="nucleotide sequence ID" value="NZ_JACRSY010000017.1"/>
</dbReference>
<dbReference type="PANTHER" id="PTHR12935">
    <property type="entry name" value="GAMMA-GLUTAMYLCYCLOTRANSFERASE"/>
    <property type="match status" value="1"/>
</dbReference>
<evidence type="ECO:0000313" key="5">
    <source>
        <dbReference type="EMBL" id="MBC8580159.1"/>
    </source>
</evidence>
<evidence type="ECO:0000256" key="3">
    <source>
        <dbReference type="PIRSR" id="PIRSR617939-2"/>
    </source>
</evidence>
<dbReference type="AlphaFoldDB" id="A0A926EH06"/>
<evidence type="ECO:0000256" key="2">
    <source>
        <dbReference type="PIRSR" id="PIRSR617939-1"/>
    </source>
</evidence>
<evidence type="ECO:0000313" key="6">
    <source>
        <dbReference type="Proteomes" id="UP000655830"/>
    </source>
</evidence>
<feature type="active site" description="Proton acceptor" evidence="2">
    <location>
        <position position="77"/>
    </location>
</feature>
<feature type="binding site" evidence="3">
    <location>
        <position position="119"/>
    </location>
    <ligand>
        <name>substrate</name>
    </ligand>
</feature>
<proteinExistence type="predicted"/>
<gene>
    <name evidence="5" type="ORF">H8718_11555</name>
</gene>
<sequence length="149" mass="16790">MNKKLYAAYGSNMNLEQMSFRCPAAKVVGTGIVKDYRLTFRGNSRGVANIEHCPDRIVPVVLWEITEACEEALDVYEGYPNLYGKQIVEVQADGRVEEAMVYVMAKRYRSMPALPTSYYLGTIARGYANNGIDLEILKTAHLECIKELK</sequence>
<keyword evidence="6" id="KW-1185">Reference proteome</keyword>
<dbReference type="CDD" id="cd06661">
    <property type="entry name" value="GGCT_like"/>
    <property type="match status" value="1"/>
</dbReference>
<evidence type="ECO:0000259" key="4">
    <source>
        <dbReference type="Pfam" id="PF06094"/>
    </source>
</evidence>
<dbReference type="InterPro" id="IPR017939">
    <property type="entry name" value="G-Glutamylcylcotransferase"/>
</dbReference>
<feature type="domain" description="Gamma-glutamylcyclotransferase AIG2-like" evidence="4">
    <location>
        <begin position="7"/>
        <end position="106"/>
    </location>
</feature>
<dbReference type="EMBL" id="JACRSY010000017">
    <property type="protein sequence ID" value="MBC8580159.1"/>
    <property type="molecule type" value="Genomic_DNA"/>
</dbReference>
<evidence type="ECO:0000256" key="1">
    <source>
        <dbReference type="ARBA" id="ARBA00023239"/>
    </source>
</evidence>
<dbReference type="GO" id="GO:0003839">
    <property type="term" value="F:gamma-glutamylcyclotransferase activity"/>
    <property type="evidence" value="ECO:0007669"/>
    <property type="project" value="InterPro"/>
</dbReference>